<evidence type="ECO:0000313" key="1">
    <source>
        <dbReference type="Proteomes" id="UP000887578"/>
    </source>
</evidence>
<dbReference type="WBParaSite" id="PDA_v2.g20019.t1">
    <property type="protein sequence ID" value="PDA_v2.g20019.t1"/>
    <property type="gene ID" value="PDA_v2.g20019"/>
</dbReference>
<evidence type="ECO:0000313" key="2">
    <source>
        <dbReference type="WBParaSite" id="PDA_v2.g20019.t1"/>
    </source>
</evidence>
<keyword evidence="1" id="KW-1185">Reference proteome</keyword>
<organism evidence="1 2">
    <name type="scientific">Panagrolaimus davidi</name>
    <dbReference type="NCBI Taxonomy" id="227884"/>
    <lineage>
        <taxon>Eukaryota</taxon>
        <taxon>Metazoa</taxon>
        <taxon>Ecdysozoa</taxon>
        <taxon>Nematoda</taxon>
        <taxon>Chromadorea</taxon>
        <taxon>Rhabditida</taxon>
        <taxon>Tylenchina</taxon>
        <taxon>Panagrolaimomorpha</taxon>
        <taxon>Panagrolaimoidea</taxon>
        <taxon>Panagrolaimidae</taxon>
        <taxon>Panagrolaimus</taxon>
    </lineage>
</organism>
<accession>A0A914PYS4</accession>
<sequence length="106" mass="12554">MPTPKDYNITEFHFNKEQIRILSPERYDPLTVLENDTYSFTVKAWDNDNNKYVLLKKVFNPLSSAYDSKKIYREIALASKVRHKNFRCSDVLQDLKILYTSFALNL</sequence>
<dbReference type="AlphaFoldDB" id="A0A914PYS4"/>
<dbReference type="SUPFAM" id="SSF56112">
    <property type="entry name" value="Protein kinase-like (PK-like)"/>
    <property type="match status" value="1"/>
</dbReference>
<dbReference type="Proteomes" id="UP000887578">
    <property type="component" value="Unplaced"/>
</dbReference>
<name>A0A914PYS4_9BILA</name>
<dbReference type="InterPro" id="IPR011009">
    <property type="entry name" value="Kinase-like_dom_sf"/>
</dbReference>
<proteinExistence type="predicted"/>
<dbReference type="Gene3D" id="3.30.200.20">
    <property type="entry name" value="Phosphorylase Kinase, domain 1"/>
    <property type="match status" value="1"/>
</dbReference>
<protein>
    <submittedName>
        <fullName evidence="2">Protein kinase domain-containing protein</fullName>
    </submittedName>
</protein>
<reference evidence="2" key="1">
    <citation type="submission" date="2022-11" db="UniProtKB">
        <authorList>
            <consortium name="WormBaseParasite"/>
        </authorList>
    </citation>
    <scope>IDENTIFICATION</scope>
</reference>